<dbReference type="STRING" id="1470563.SAMN05444000_10769"/>
<feature type="signal peptide" evidence="1">
    <location>
        <begin position="1"/>
        <end position="27"/>
    </location>
</feature>
<accession>A0A1M6ICL4</accession>
<keyword evidence="1" id="KW-0732">Signal</keyword>
<reference evidence="3" key="1">
    <citation type="submission" date="2016-11" db="EMBL/GenBank/DDBJ databases">
        <authorList>
            <person name="Varghese N."/>
            <person name="Submissions S."/>
        </authorList>
    </citation>
    <scope>NUCLEOTIDE SEQUENCE [LARGE SCALE GENOMIC DNA]</scope>
    <source>
        <strain evidence="3">DSM 100564</strain>
    </source>
</reference>
<dbReference type="EMBL" id="FQZQ01000007">
    <property type="protein sequence ID" value="SHJ32249.1"/>
    <property type="molecule type" value="Genomic_DNA"/>
</dbReference>
<evidence type="ECO:0000313" key="2">
    <source>
        <dbReference type="EMBL" id="SHJ32249.1"/>
    </source>
</evidence>
<protein>
    <submittedName>
        <fullName evidence="2">Uncharacterized protein</fullName>
    </submittedName>
</protein>
<feature type="chain" id="PRO_5012522633" evidence="1">
    <location>
        <begin position="28"/>
        <end position="172"/>
    </location>
</feature>
<organism evidence="2 3">
    <name type="scientific">Shimia gijangensis</name>
    <dbReference type="NCBI Taxonomy" id="1470563"/>
    <lineage>
        <taxon>Bacteria</taxon>
        <taxon>Pseudomonadati</taxon>
        <taxon>Pseudomonadota</taxon>
        <taxon>Alphaproteobacteria</taxon>
        <taxon>Rhodobacterales</taxon>
        <taxon>Roseobacteraceae</taxon>
    </lineage>
</organism>
<dbReference type="AlphaFoldDB" id="A0A1M6ICL4"/>
<evidence type="ECO:0000313" key="3">
    <source>
        <dbReference type="Proteomes" id="UP000183982"/>
    </source>
</evidence>
<gene>
    <name evidence="2" type="ORF">SAMN05444000_10769</name>
</gene>
<proteinExistence type="predicted"/>
<sequence>MIVSRFRTTIFAVALAATAIPFGALNAQEGDGMGLSEAQTHRVVEMLRTGFDICATVEVLYRADCFQQVYAGGAKLLSNNAGYWEAEVALARVGRNLYNFMRANTDKNAKKLRQDGMRLKAITPEALPAAVDIYRTNVERAEQLLRAGSTVELKYFEPIAELVEKHLGDIPK</sequence>
<name>A0A1M6ICL4_9RHOB</name>
<evidence type="ECO:0000256" key="1">
    <source>
        <dbReference type="SAM" id="SignalP"/>
    </source>
</evidence>
<keyword evidence="3" id="KW-1185">Reference proteome</keyword>
<dbReference type="Proteomes" id="UP000183982">
    <property type="component" value="Unassembled WGS sequence"/>
</dbReference>